<reference evidence="10 23" key="2">
    <citation type="journal article" date="2018" name="Genome Biol.">
        <title>SKESA: strategic k-mer extension for scrupulous assemblies.</title>
        <authorList>
            <person name="Souvorov A."/>
            <person name="Agarwala R."/>
            <person name="Lipman D.J."/>
        </authorList>
    </citation>
    <scope>NUCLEOTIDE SEQUENCE [LARGE SCALE GENOMIC DNA]</scope>
    <source>
        <strain evidence="10 23">CFIAFB20130012</strain>
    </source>
</reference>
<evidence type="ECO:0000313" key="22">
    <source>
        <dbReference type="Proteomes" id="UP000546397"/>
    </source>
</evidence>
<dbReference type="Proteomes" id="UP000358545">
    <property type="component" value="Unassembled WGS sequence"/>
</dbReference>
<evidence type="ECO:0000313" key="8">
    <source>
        <dbReference type="EMBL" id="ECX6923069.1"/>
    </source>
</evidence>
<dbReference type="Proteomes" id="UP000533021">
    <property type="component" value="Unassembled WGS sequence"/>
</dbReference>
<evidence type="ECO:0000313" key="21">
    <source>
        <dbReference type="Proteomes" id="UP000533021"/>
    </source>
</evidence>
<dbReference type="Proteomes" id="UP000285054">
    <property type="component" value="Unassembled WGS sequence"/>
</dbReference>
<evidence type="ECO:0000313" key="13">
    <source>
        <dbReference type="Proteomes" id="UP000285054"/>
    </source>
</evidence>
<dbReference type="Proteomes" id="UP000401273">
    <property type="component" value="Unassembled WGS sequence"/>
</dbReference>
<evidence type="ECO:0000313" key="4">
    <source>
        <dbReference type="EMBL" id="EAG2513557.1"/>
    </source>
</evidence>
<evidence type="ECO:0000313" key="15">
    <source>
        <dbReference type="Proteomes" id="UP000358545"/>
    </source>
</evidence>
<evidence type="ECO:0000313" key="5">
    <source>
        <dbReference type="EMBL" id="EAG9521018.1"/>
    </source>
</evidence>
<evidence type="ECO:0000313" key="16">
    <source>
        <dbReference type="Proteomes" id="UP000427828"/>
    </source>
</evidence>
<evidence type="ECO:0000313" key="7">
    <source>
        <dbReference type="EMBL" id="EAH3295766.1"/>
    </source>
</evidence>
<dbReference type="Proteomes" id="UP000427828">
    <property type="component" value="Unassembled WGS sequence"/>
</dbReference>
<reference evidence="12 13" key="1">
    <citation type="journal article" date="2018" name="BMC Genomics">
        <title>Genes significantly associated with lineage II food isolates of Listeria monocytogenes.</title>
        <authorList>
            <person name="Pirone-Davies C."/>
            <person name="Chen Y."/>
            <person name="Pightling A."/>
            <person name="Ryan G."/>
            <person name="Wang Y."/>
            <person name="Yao K."/>
            <person name="Hoffmann M."/>
            <person name="Allard M.W."/>
        </authorList>
    </citation>
    <scope>NUCLEOTIDE SEQUENCE [LARGE SCALE GENOMIC DNA]</scope>
    <source>
        <strain evidence="12 13">PNUSAL000190</strain>
    </source>
</reference>
<evidence type="ECO:0000313" key="14">
    <source>
        <dbReference type="Proteomes" id="UP000344343"/>
    </source>
</evidence>
<dbReference type="Proteomes" id="UP000525850">
    <property type="component" value="Unassembled WGS sequence"/>
</dbReference>
<dbReference type="EMBL" id="AABEMN010000029">
    <property type="protein sequence ID" value="EAG9521018.1"/>
    <property type="molecule type" value="Genomic_DNA"/>
</dbReference>
<evidence type="ECO:0000313" key="6">
    <source>
        <dbReference type="EMBL" id="EAH2283474.1"/>
    </source>
</evidence>
<sequence>MSSEPLGKKTITVNFYKPSGKWYAGGTAVVSTYIFDEEAFLEEIGKTNTCFKWDWRNSSFDLVTNYESDDPEDRYFCNYLWKLAKEWD</sequence>
<dbReference type="Proteomes" id="UP000840197">
    <property type="component" value="Unassembled WGS sequence"/>
</dbReference>
<dbReference type="EMBL" id="AAARLF010000004">
    <property type="protein sequence ID" value="EAE2898183.1"/>
    <property type="molecule type" value="Genomic_DNA"/>
</dbReference>
<evidence type="ECO:0000313" key="19">
    <source>
        <dbReference type="Proteomes" id="UP000525850"/>
    </source>
</evidence>
<dbReference type="AlphaFoldDB" id="A0A463F0Q6"/>
<protein>
    <submittedName>
        <fullName evidence="3">Uncharacterized protein</fullName>
    </submittedName>
</protein>
<dbReference type="EMBL" id="DAAIHR010000020">
    <property type="protein sequence ID" value="HAB8399719.1"/>
    <property type="molecule type" value="Genomic_DNA"/>
</dbReference>
<dbReference type="RefSeq" id="WP_003731670.1">
    <property type="nucleotide sequence ID" value="NC_021838.1"/>
</dbReference>
<dbReference type="EMBL" id="AABAGT010000030">
    <property type="protein sequence ID" value="EAG0868533.1"/>
    <property type="molecule type" value="Genomic_DNA"/>
</dbReference>
<evidence type="ECO:0000313" key="9">
    <source>
        <dbReference type="EMBL" id="EDN7714306.1"/>
    </source>
</evidence>
<gene>
    <name evidence="3" type="ORF">A8L61_14775</name>
    <name evidence="4" type="ORF">B1N52_00145</name>
    <name evidence="8" type="ORF">BCZ19_00160</name>
    <name evidence="6" type="ORF">D4920_15450</name>
    <name evidence="5" type="ORF">D4B11_14715</name>
    <name evidence="7" type="ORF">D5N24_15305</name>
    <name evidence="11" type="ORF">DCK61_05150</name>
    <name evidence="12" type="ORF">DYZ50_02908</name>
    <name evidence="2" type="ORF">E1W43_09525</name>
    <name evidence="1" type="ORF">EX365_15285</name>
    <name evidence="9" type="ORF">GQG13_04105</name>
    <name evidence="10" type="ORF">GYR60_14490</name>
</gene>
<dbReference type="EMBL" id="AABGHY010000017">
    <property type="protein sequence ID" value="EAH3295766.1"/>
    <property type="molecule type" value="Genomic_DNA"/>
</dbReference>
<organism evidence="3 15">
    <name type="scientific">Listeria monocytogenes</name>
    <dbReference type="NCBI Taxonomy" id="1639"/>
    <lineage>
        <taxon>Bacteria</taxon>
        <taxon>Bacillati</taxon>
        <taxon>Bacillota</taxon>
        <taxon>Bacilli</taxon>
        <taxon>Bacillales</taxon>
        <taxon>Listeriaceae</taxon>
        <taxon>Listeria</taxon>
    </lineage>
</organism>
<reference evidence="10" key="7">
    <citation type="submission" date="2020-01" db="EMBL/GenBank/DDBJ databases">
        <authorList>
            <consortium name="NCBI Pathogen Detection Project"/>
        </authorList>
    </citation>
    <scope>NUCLEOTIDE SEQUENCE</scope>
    <source>
        <strain evidence="10">CFIAFB20130012</strain>
    </source>
</reference>
<name>A0A463F0Q6_LISMN</name>
<dbReference type="Proteomes" id="UP000455569">
    <property type="component" value="Unassembled WGS sequence"/>
</dbReference>
<dbReference type="EMBL" id="QXKO01000010">
    <property type="protein sequence ID" value="RJZ18930.1"/>
    <property type="molecule type" value="Genomic_DNA"/>
</dbReference>
<accession>A0A463F0Q6</accession>
<dbReference type="EMBL" id="AANCRK010000001">
    <property type="protein sequence ID" value="EDN7714306.1"/>
    <property type="molecule type" value="Genomic_DNA"/>
</dbReference>
<evidence type="ECO:0000313" key="2">
    <source>
        <dbReference type="EMBL" id="EAE2898183.1"/>
    </source>
</evidence>
<dbReference type="Proteomes" id="UP000344343">
    <property type="component" value="Unassembled WGS sequence"/>
</dbReference>
<evidence type="ECO:0000313" key="1">
    <source>
        <dbReference type="EMBL" id="EAD5787911.1"/>
    </source>
</evidence>
<reference evidence="16 19" key="5">
    <citation type="submission" date="2018-06" db="EMBL/GenBank/DDBJ databases">
        <authorList>
            <consortium name="GenomeTrakr: Next Generation Sequencing Network for Food Pathogen Tracability"/>
        </authorList>
    </citation>
    <scope>NUCLEOTIDE SEQUENCE [LARGE SCALE GENOMIC DNA]</scope>
    <source>
        <strain evidence="9 17">CFSAN102901</strain>
        <strain evidence="1 14">FDA00013853</strain>
        <strain evidence="4 19">FDA960927-006-004</strain>
        <strain evidence="8 16">FLAG-51482A</strain>
    </source>
</reference>
<dbReference type="EMBL" id="AAANYR010000012">
    <property type="protein sequence ID" value="EAD5787911.1"/>
    <property type="molecule type" value="Genomic_DNA"/>
</dbReference>
<reference evidence="11 18" key="3">
    <citation type="submission" date="2018-04" db="EMBL/GenBank/DDBJ databases">
        <title>Genome Analysis of a Prevalent Clone of Listeria monocytogenes Sequence Type 87 in China.</title>
        <authorList>
            <person name="Wang Y."/>
        </authorList>
    </citation>
    <scope>NUCLEOTIDE SEQUENCE [LARGE SCALE GENOMIC DNA]</scope>
    <source>
        <strain evidence="11 18">ICDC_LM1523</strain>
    </source>
</reference>
<evidence type="ECO:0000313" key="17">
    <source>
        <dbReference type="Proteomes" id="UP000455569"/>
    </source>
</evidence>
<dbReference type="EMBL" id="AABBAW010000001">
    <property type="protein sequence ID" value="EAG2513557.1"/>
    <property type="molecule type" value="Genomic_DNA"/>
</dbReference>
<evidence type="ECO:0000313" key="23">
    <source>
        <dbReference type="Proteomes" id="UP000840197"/>
    </source>
</evidence>
<comment type="caution">
    <text evidence="3">The sequence shown here is derived from an EMBL/GenBank/DDBJ whole genome shotgun (WGS) entry which is preliminary data.</text>
</comment>
<dbReference type="EMBL" id="AALAQH010000001">
    <property type="protein sequence ID" value="ECX6923069.1"/>
    <property type="molecule type" value="Genomic_DNA"/>
</dbReference>
<evidence type="ECO:0000313" key="10">
    <source>
        <dbReference type="EMBL" id="HAB8399719.1"/>
    </source>
</evidence>
<evidence type="ECO:0000313" key="12">
    <source>
        <dbReference type="EMBL" id="RJZ18930.1"/>
    </source>
</evidence>
<dbReference type="EMBL" id="AABFVG010000016">
    <property type="protein sequence ID" value="EAH2283474.1"/>
    <property type="molecule type" value="Genomic_DNA"/>
</dbReference>
<dbReference type="Proteomes" id="UP000546397">
    <property type="component" value="Unassembled WGS sequence"/>
</dbReference>
<dbReference type="Proteomes" id="UP000530452">
    <property type="component" value="Unassembled WGS sequence"/>
</dbReference>
<evidence type="ECO:0000313" key="11">
    <source>
        <dbReference type="EMBL" id="KAA9453854.1"/>
    </source>
</evidence>
<evidence type="ECO:0000313" key="18">
    <source>
        <dbReference type="Proteomes" id="UP000460224"/>
    </source>
</evidence>
<evidence type="ECO:0000313" key="20">
    <source>
        <dbReference type="Proteomes" id="UP000530452"/>
    </source>
</evidence>
<evidence type="ECO:0000313" key="3">
    <source>
        <dbReference type="EMBL" id="EAG0868533.1"/>
    </source>
</evidence>
<reference evidence="20 21" key="6">
    <citation type="submission" date="2019-04" db="EMBL/GenBank/DDBJ databases">
        <authorList>
            <person name="Ashton P.M."/>
            <person name="Dallman T."/>
            <person name="Nair S."/>
            <person name="De Pinna E."/>
            <person name="Peters T."/>
            <person name="Grant K."/>
        </authorList>
    </citation>
    <scope>NUCLEOTIDE SEQUENCE [LARGE SCALE GENOMIC DNA]</scope>
    <source>
        <strain evidence="6 21">282333</strain>
        <strain evidence="7 20">282352</strain>
        <strain evidence="5 22">289003</strain>
        <strain evidence="2">RL15000271</strain>
    </source>
</reference>
<reference evidence="3 15" key="4">
    <citation type="submission" date="2018-06" db="EMBL/GenBank/DDBJ databases">
        <authorList>
            <consortium name="PulseNet: The National Subtyping Network for Foodborne Disease Surveillance"/>
            <person name="Tarr C.L."/>
            <person name="Trees E."/>
            <person name="Katz L.S."/>
            <person name="Carleton-Romer H.A."/>
            <person name="Stroika S."/>
            <person name="Kucerova Z."/>
            <person name="Roache K.F."/>
            <person name="Sabol A.L."/>
            <person name="Besser J."/>
            <person name="Gerner-Smidt P."/>
        </authorList>
    </citation>
    <scope>NUCLEOTIDE SEQUENCE [LARGE SCALE GENOMIC DNA]</scope>
    <source>
        <strain evidence="3 15">PNUSAL002180</strain>
    </source>
</reference>
<proteinExistence type="predicted"/>
<dbReference type="EMBL" id="QDAY01000001">
    <property type="protein sequence ID" value="KAA9453854.1"/>
    <property type="molecule type" value="Genomic_DNA"/>
</dbReference>
<dbReference type="Proteomes" id="UP000460224">
    <property type="component" value="Unassembled WGS sequence"/>
</dbReference>